<reference evidence="2" key="1">
    <citation type="submission" date="2021-02" db="EMBL/GenBank/DDBJ databases">
        <authorList>
            <person name="Dougan E. K."/>
            <person name="Rhodes N."/>
            <person name="Thang M."/>
            <person name="Chan C."/>
        </authorList>
    </citation>
    <scope>NUCLEOTIDE SEQUENCE</scope>
</reference>
<dbReference type="AlphaFoldDB" id="A0A812TGC7"/>
<dbReference type="Proteomes" id="UP000649617">
    <property type="component" value="Unassembled WGS sequence"/>
</dbReference>
<protein>
    <submittedName>
        <fullName evidence="2">Uncharacterized protein</fullName>
    </submittedName>
</protein>
<feature type="region of interest" description="Disordered" evidence="1">
    <location>
        <begin position="1"/>
        <end position="168"/>
    </location>
</feature>
<keyword evidence="3" id="KW-1185">Reference proteome</keyword>
<evidence type="ECO:0000313" key="3">
    <source>
        <dbReference type="Proteomes" id="UP000649617"/>
    </source>
</evidence>
<accession>A0A812TGC7</accession>
<organism evidence="2 3">
    <name type="scientific">Symbiodinium pilosum</name>
    <name type="common">Dinoflagellate</name>
    <dbReference type="NCBI Taxonomy" id="2952"/>
    <lineage>
        <taxon>Eukaryota</taxon>
        <taxon>Sar</taxon>
        <taxon>Alveolata</taxon>
        <taxon>Dinophyceae</taxon>
        <taxon>Suessiales</taxon>
        <taxon>Symbiodiniaceae</taxon>
        <taxon>Symbiodinium</taxon>
    </lineage>
</organism>
<feature type="compositionally biased region" description="Low complexity" evidence="1">
    <location>
        <begin position="29"/>
        <end position="45"/>
    </location>
</feature>
<name>A0A812TGC7_SYMPI</name>
<feature type="non-terminal residue" evidence="2">
    <location>
        <position position="1"/>
    </location>
</feature>
<feature type="compositionally biased region" description="Polar residues" evidence="1">
    <location>
        <begin position="1"/>
        <end position="20"/>
    </location>
</feature>
<proteinExistence type="predicted"/>
<evidence type="ECO:0000313" key="2">
    <source>
        <dbReference type="EMBL" id="CAE7519894.1"/>
    </source>
</evidence>
<dbReference type="EMBL" id="CAJNIZ010029946">
    <property type="protein sequence ID" value="CAE7519894.1"/>
    <property type="molecule type" value="Genomic_DNA"/>
</dbReference>
<gene>
    <name evidence="2" type="ORF">SPIL2461_LOCUS13597</name>
</gene>
<comment type="caution">
    <text evidence="2">The sequence shown here is derived from an EMBL/GenBank/DDBJ whole genome shotgun (WGS) entry which is preliminary data.</text>
</comment>
<evidence type="ECO:0000256" key="1">
    <source>
        <dbReference type="SAM" id="MobiDB-lite"/>
    </source>
</evidence>
<sequence length="197" mass="21295">AKTSKRSTQGQQSPVQTPKSAKNKRAQGSTKTKTPVSTPKSSETTQTTPGAPVKASRKRRAGEHKEESHSVELATSLSQLQIEEPPKKRAKGTKNTPSKQAVEFEEEPAPQTPPCKPRNAKKGDRNNQRSTVDETCWTPPRTSPHPGKTRSSKTRSGGSMKSEIDPEGLAALRAVQDAFAPQPGSVGSCSRILRFED</sequence>